<sequence>MWSLGTGHIRYEASLRSLPSHNNALKLLQSIFVYPTANMTNLKNHLKNK</sequence>
<protein>
    <submittedName>
        <fullName evidence="1">Uncharacterized protein</fullName>
    </submittedName>
</protein>
<name>U4LBU9_PYROM</name>
<dbReference type="EMBL" id="HF936502">
    <property type="protein sequence ID" value="CCX16702.1"/>
    <property type="molecule type" value="Genomic_DNA"/>
</dbReference>
<gene>
    <name evidence="1" type="ORF">PCON_03443</name>
</gene>
<organism evidence="1 2">
    <name type="scientific">Pyronema omphalodes (strain CBS 100304)</name>
    <name type="common">Pyronema confluens</name>
    <dbReference type="NCBI Taxonomy" id="1076935"/>
    <lineage>
        <taxon>Eukaryota</taxon>
        <taxon>Fungi</taxon>
        <taxon>Dikarya</taxon>
        <taxon>Ascomycota</taxon>
        <taxon>Pezizomycotina</taxon>
        <taxon>Pezizomycetes</taxon>
        <taxon>Pezizales</taxon>
        <taxon>Pyronemataceae</taxon>
        <taxon>Pyronema</taxon>
    </lineage>
</organism>
<reference evidence="1 2" key="1">
    <citation type="journal article" date="2013" name="PLoS Genet.">
        <title>The genome and development-dependent transcriptomes of Pyronema confluens: a window into fungal evolution.</title>
        <authorList>
            <person name="Traeger S."/>
            <person name="Altegoer F."/>
            <person name="Freitag M."/>
            <person name="Gabaldon T."/>
            <person name="Kempken F."/>
            <person name="Kumar A."/>
            <person name="Marcet-Houben M."/>
            <person name="Poggeler S."/>
            <person name="Stajich J.E."/>
            <person name="Nowrousian M."/>
        </authorList>
    </citation>
    <scope>NUCLEOTIDE SEQUENCE [LARGE SCALE GENOMIC DNA]</scope>
    <source>
        <strain evidence="2">CBS 100304</strain>
        <tissue evidence="1">Vegetative mycelium</tissue>
    </source>
</reference>
<evidence type="ECO:0000313" key="1">
    <source>
        <dbReference type="EMBL" id="CCX16702.1"/>
    </source>
</evidence>
<keyword evidence="2" id="KW-1185">Reference proteome</keyword>
<accession>U4LBU9</accession>
<proteinExistence type="predicted"/>
<dbReference type="AlphaFoldDB" id="U4LBU9"/>
<dbReference type="Proteomes" id="UP000018144">
    <property type="component" value="Unassembled WGS sequence"/>
</dbReference>
<evidence type="ECO:0000313" key="2">
    <source>
        <dbReference type="Proteomes" id="UP000018144"/>
    </source>
</evidence>